<evidence type="ECO:0000256" key="2">
    <source>
        <dbReference type="ARBA" id="ARBA00022723"/>
    </source>
</evidence>
<feature type="binding site" description="axial binding residue" evidence="5">
    <location>
        <position position="442"/>
    </location>
    <ligand>
        <name>heme</name>
        <dbReference type="ChEBI" id="CHEBI:30413"/>
    </ligand>
    <ligandPart>
        <name>Fe</name>
        <dbReference type="ChEBI" id="CHEBI:18248"/>
    </ligandPart>
</feature>
<evidence type="ECO:0000256" key="3">
    <source>
        <dbReference type="ARBA" id="ARBA00023002"/>
    </source>
</evidence>
<dbReference type="PANTHER" id="PTHR47950:SF48">
    <property type="entry name" value="CYTOCHROME P450 FAMILY PROTEIN, EXPRESSED"/>
    <property type="match status" value="1"/>
</dbReference>
<feature type="chain" id="PRO_5035854161" description="Cytochrome P450" evidence="7">
    <location>
        <begin position="20"/>
        <end position="499"/>
    </location>
</feature>
<evidence type="ECO:0000256" key="4">
    <source>
        <dbReference type="ARBA" id="ARBA00023004"/>
    </source>
</evidence>
<dbReference type="Proteomes" id="UP000806378">
    <property type="component" value="Unassembled WGS sequence"/>
</dbReference>
<dbReference type="Pfam" id="PF00067">
    <property type="entry name" value="p450"/>
    <property type="match status" value="1"/>
</dbReference>
<keyword evidence="6" id="KW-0503">Monooxygenase</keyword>
<dbReference type="PROSITE" id="PS00086">
    <property type="entry name" value="CYTOCHROME_P450"/>
    <property type="match status" value="1"/>
</dbReference>
<dbReference type="GO" id="GO:0004497">
    <property type="term" value="F:monooxygenase activity"/>
    <property type="evidence" value="ECO:0007669"/>
    <property type="project" value="UniProtKB-KW"/>
</dbReference>
<keyword evidence="3 6" id="KW-0560">Oxidoreductase</keyword>
<dbReference type="PANTHER" id="PTHR47950">
    <property type="entry name" value="CYTOCHROME P450, FAMILY 76, SUBFAMILY C, POLYPEPTIDE 5-RELATED"/>
    <property type="match status" value="1"/>
</dbReference>
<dbReference type="InterPro" id="IPR001128">
    <property type="entry name" value="Cyt_P450"/>
</dbReference>
<gene>
    <name evidence="8" type="ORF">BT93_L2327</name>
</gene>
<dbReference type="AlphaFoldDB" id="A0A8T0CPE7"/>
<feature type="signal peptide" evidence="7">
    <location>
        <begin position="1"/>
        <end position="19"/>
    </location>
</feature>
<dbReference type="Gene3D" id="1.10.630.10">
    <property type="entry name" value="Cytochrome P450"/>
    <property type="match status" value="1"/>
</dbReference>
<dbReference type="CDD" id="cd11073">
    <property type="entry name" value="CYP76-like"/>
    <property type="match status" value="1"/>
</dbReference>
<dbReference type="OrthoDB" id="2789670at2759"/>
<dbReference type="GO" id="GO:0016705">
    <property type="term" value="F:oxidoreductase activity, acting on paired donors, with incorporation or reduction of molecular oxygen"/>
    <property type="evidence" value="ECO:0007669"/>
    <property type="project" value="InterPro"/>
</dbReference>
<proteinExistence type="inferred from homology"/>
<dbReference type="GO" id="GO:0020037">
    <property type="term" value="F:heme binding"/>
    <property type="evidence" value="ECO:0007669"/>
    <property type="project" value="InterPro"/>
</dbReference>
<dbReference type="EMBL" id="MU090323">
    <property type="protein sequence ID" value="KAF7848066.1"/>
    <property type="molecule type" value="Genomic_DNA"/>
</dbReference>
<dbReference type="SUPFAM" id="SSF48264">
    <property type="entry name" value="Cytochrome P450"/>
    <property type="match status" value="1"/>
</dbReference>
<evidence type="ECO:0000256" key="5">
    <source>
        <dbReference type="PIRSR" id="PIRSR602401-1"/>
    </source>
</evidence>
<keyword evidence="5 6" id="KW-0349">Heme</keyword>
<evidence type="ECO:0008006" key="10">
    <source>
        <dbReference type="Google" id="ProtNLM"/>
    </source>
</evidence>
<keyword evidence="9" id="KW-1185">Reference proteome</keyword>
<protein>
    <recommendedName>
        <fullName evidence="10">Cytochrome P450</fullName>
    </recommendedName>
</protein>
<dbReference type="InterPro" id="IPR017972">
    <property type="entry name" value="Cyt_P450_CS"/>
</dbReference>
<keyword evidence="7" id="KW-0732">Signal</keyword>
<evidence type="ECO:0000256" key="1">
    <source>
        <dbReference type="ARBA" id="ARBA00010617"/>
    </source>
</evidence>
<accession>A0A8T0CPE7</accession>
<dbReference type="Gramene" id="rna-gnl|WGS:JABURB|Cocit.L2327.1">
    <property type="protein sequence ID" value="cds-KAF7848066.1"/>
    <property type="gene ID" value="gene-BT93_L2327"/>
</dbReference>
<dbReference type="FunFam" id="1.10.630.10:FF:000007">
    <property type="entry name" value="Cytochrome P450 76C4"/>
    <property type="match status" value="1"/>
</dbReference>
<dbReference type="PRINTS" id="PR00385">
    <property type="entry name" value="P450"/>
</dbReference>
<name>A0A8T0CPE7_CORYI</name>
<comment type="similarity">
    <text evidence="1 6">Belongs to the cytochrome P450 family.</text>
</comment>
<evidence type="ECO:0000256" key="7">
    <source>
        <dbReference type="SAM" id="SignalP"/>
    </source>
</evidence>
<comment type="caution">
    <text evidence="8">The sequence shown here is derived from an EMBL/GenBank/DDBJ whole genome shotgun (WGS) entry which is preliminary data.</text>
</comment>
<comment type="cofactor">
    <cofactor evidence="5">
        <name>heme</name>
        <dbReference type="ChEBI" id="CHEBI:30413"/>
    </cofactor>
</comment>
<dbReference type="InterPro" id="IPR002401">
    <property type="entry name" value="Cyt_P450_E_grp-I"/>
</dbReference>
<evidence type="ECO:0000313" key="8">
    <source>
        <dbReference type="EMBL" id="KAF7848066.1"/>
    </source>
</evidence>
<evidence type="ECO:0000256" key="6">
    <source>
        <dbReference type="RuleBase" id="RU000461"/>
    </source>
</evidence>
<organism evidence="8 9">
    <name type="scientific">Corymbia citriodora subsp. variegata</name>
    <dbReference type="NCBI Taxonomy" id="360336"/>
    <lineage>
        <taxon>Eukaryota</taxon>
        <taxon>Viridiplantae</taxon>
        <taxon>Streptophyta</taxon>
        <taxon>Embryophyta</taxon>
        <taxon>Tracheophyta</taxon>
        <taxon>Spermatophyta</taxon>
        <taxon>Magnoliopsida</taxon>
        <taxon>eudicotyledons</taxon>
        <taxon>Gunneridae</taxon>
        <taxon>Pentapetalae</taxon>
        <taxon>rosids</taxon>
        <taxon>malvids</taxon>
        <taxon>Myrtales</taxon>
        <taxon>Myrtaceae</taxon>
        <taxon>Myrtoideae</taxon>
        <taxon>Eucalypteae</taxon>
        <taxon>Corymbia</taxon>
    </lineage>
</organism>
<evidence type="ECO:0000313" key="9">
    <source>
        <dbReference type="Proteomes" id="UP000806378"/>
    </source>
</evidence>
<keyword evidence="2 5" id="KW-0479">Metal-binding</keyword>
<keyword evidence="4 5" id="KW-0408">Iron</keyword>
<dbReference type="GO" id="GO:0005506">
    <property type="term" value="F:iron ion binding"/>
    <property type="evidence" value="ECO:0007669"/>
    <property type="project" value="InterPro"/>
</dbReference>
<sequence length="499" mass="55529">MDFLAMILWACLVLVFVQALRFLKKKASTSPSNLPPGPSPLPVIGNLLELGNLPHKSLAKLARTHGPIVKLQLGSITSIVISSPIAAREILQAHDMSFSSRMVPDTITALKHHELGLPWVPVSPLRRNLRRVCNLHLFTNKKLDSTQHLRLTKVRELLAHVKISAQVGNAVDIGEAAFRTSLNFLSNTIFSLDLADPSSVSNTEFKKIFPLIMAMAGKPNIADYFPILKNIDPQGSRRQMKMYFGQMLDQFEGLIQKRMQMRAASDYARKDDVLDTLIDLCEDENAGMEILQIKHFLLDLFVAGTDTTSSTLEWAMAELLHSPEKLSRVQVELDQVIGKGNLIDELDVTRLPYLQAIIKETFRLHPAAPLLLPRKSAVELEISGLTIPKGAQVFINLWAIGRDGTLWENPNAFMPERFLGSKIDVKGQSFELIPFGGGRRICPGLPLALRMLHMMLGSLLNCFTWKPEGGIEPEDMNMDDKFGLTLQKGQPLRAAPTLV</sequence>
<reference evidence="8" key="1">
    <citation type="submission" date="2020-05" db="EMBL/GenBank/DDBJ databases">
        <title>WGS assembly of Corymbia citriodora subspecies variegata.</title>
        <authorList>
            <person name="Barry K."/>
            <person name="Hundley H."/>
            <person name="Shu S."/>
            <person name="Jenkins J."/>
            <person name="Grimwood J."/>
            <person name="Baten A."/>
        </authorList>
    </citation>
    <scope>NUCLEOTIDE SEQUENCE</scope>
    <source>
        <strain evidence="8">CV2-018</strain>
    </source>
</reference>
<dbReference type="PRINTS" id="PR00463">
    <property type="entry name" value="EP450I"/>
</dbReference>
<dbReference type="InterPro" id="IPR036396">
    <property type="entry name" value="Cyt_P450_sf"/>
</dbReference>